<accession>F3YUJ6</accession>
<dbReference type="Proteomes" id="UP000007844">
    <property type="component" value="Chromosome"/>
</dbReference>
<evidence type="ECO:0000313" key="2">
    <source>
        <dbReference type="EMBL" id="EGJ48950.1"/>
    </source>
</evidence>
<dbReference type="PROSITE" id="PS51257">
    <property type="entry name" value="PROKAR_LIPOPROTEIN"/>
    <property type="match status" value="1"/>
</dbReference>
<proteinExistence type="predicted"/>
<protein>
    <recommendedName>
        <fullName evidence="4">Lipoprotein</fullName>
    </recommendedName>
</protein>
<feature type="signal peptide" evidence="1">
    <location>
        <begin position="1"/>
        <end position="22"/>
    </location>
</feature>
<dbReference type="HOGENOM" id="CLU_2166900_0_0_7"/>
<name>F3YUJ6_DESAF</name>
<dbReference type="RefSeq" id="WP_014258789.1">
    <property type="nucleotide sequence ID" value="NC_016629.1"/>
</dbReference>
<organism evidence="2 3">
    <name type="scientific">Desulfocurvibacter africanus subsp. africanus str. Walvis Bay</name>
    <dbReference type="NCBI Taxonomy" id="690850"/>
    <lineage>
        <taxon>Bacteria</taxon>
        <taxon>Pseudomonadati</taxon>
        <taxon>Thermodesulfobacteriota</taxon>
        <taxon>Desulfovibrionia</taxon>
        <taxon>Desulfovibrionales</taxon>
        <taxon>Desulfovibrionaceae</taxon>
        <taxon>Desulfocurvibacter</taxon>
    </lineage>
</organism>
<evidence type="ECO:0008006" key="4">
    <source>
        <dbReference type="Google" id="ProtNLM"/>
    </source>
</evidence>
<sequence precursor="true">MLSKALLLALLLAALLVGCAPRAPISASEMFGFCMTASPTSDYCSKQKGYCMHLREAVSRQFASRAECQAACWQVRDAYRLTMIDFGCVQTYESGLDWCGRYCTTNYE</sequence>
<reference evidence="2 3" key="1">
    <citation type="journal article" date="2011" name="J. Bacteriol.">
        <title>Genome sequence of the mercury-methylating and pleomorphic Desulfovibrio africanus Strain Walvis Bay.</title>
        <authorList>
            <person name="Brown S.D."/>
            <person name="Wall J.D."/>
            <person name="Kucken A.M."/>
            <person name="Gilmour C.C."/>
            <person name="Podar M."/>
            <person name="Brandt C.C."/>
            <person name="Teshima H."/>
            <person name="Detter J.C."/>
            <person name="Han C.S."/>
            <person name="Land M.L."/>
            <person name="Lucas S."/>
            <person name="Han J."/>
            <person name="Pennacchio L."/>
            <person name="Nolan M."/>
            <person name="Pitluck S."/>
            <person name="Woyke T."/>
            <person name="Goodwin L."/>
            <person name="Palumbo A.V."/>
            <person name="Elias D.A."/>
        </authorList>
    </citation>
    <scope>NUCLEOTIDE SEQUENCE [LARGE SCALE GENOMIC DNA]</scope>
    <source>
        <strain evidence="2 3">Walvis Bay</strain>
    </source>
</reference>
<dbReference type="EMBL" id="CP003221">
    <property type="protein sequence ID" value="EGJ48950.1"/>
    <property type="molecule type" value="Genomic_DNA"/>
</dbReference>
<feature type="chain" id="PRO_5003303193" description="Lipoprotein" evidence="1">
    <location>
        <begin position="23"/>
        <end position="108"/>
    </location>
</feature>
<dbReference type="KEGG" id="daf:Desaf_0597"/>
<keyword evidence="3" id="KW-1185">Reference proteome</keyword>
<gene>
    <name evidence="2" type="ORF">Desaf_0597</name>
</gene>
<evidence type="ECO:0000313" key="3">
    <source>
        <dbReference type="Proteomes" id="UP000007844"/>
    </source>
</evidence>
<evidence type="ECO:0000256" key="1">
    <source>
        <dbReference type="SAM" id="SignalP"/>
    </source>
</evidence>
<keyword evidence="1" id="KW-0732">Signal</keyword>
<dbReference type="AlphaFoldDB" id="F3YUJ6"/>